<reference evidence="12 13" key="1">
    <citation type="submission" date="2016-05" db="EMBL/GenBank/DDBJ databases">
        <authorList>
            <person name="Lavstsen T."/>
            <person name="Jespersen J.S."/>
        </authorList>
    </citation>
    <scope>NUCLEOTIDE SEQUENCE [LARGE SCALE GENOMIC DNA]</scope>
    <source>
        <strain evidence="12 13">KCJ1736</strain>
    </source>
</reference>
<evidence type="ECO:0000256" key="8">
    <source>
        <dbReference type="ARBA" id="ARBA00023004"/>
    </source>
</evidence>
<dbReference type="PROSITE" id="PS50893">
    <property type="entry name" value="ABC_TRANSPORTER_2"/>
    <property type="match status" value="1"/>
</dbReference>
<evidence type="ECO:0000256" key="10">
    <source>
        <dbReference type="ARBA" id="ARBA00023136"/>
    </source>
</evidence>
<evidence type="ECO:0000256" key="1">
    <source>
        <dbReference type="ARBA" id="ARBA00004202"/>
    </source>
</evidence>
<dbReference type="InterPro" id="IPR003439">
    <property type="entry name" value="ABC_transporter-like_ATP-bd"/>
</dbReference>
<dbReference type="PROSITE" id="PS00211">
    <property type="entry name" value="ABC_TRANSPORTER_1"/>
    <property type="match status" value="1"/>
</dbReference>
<dbReference type="Proteomes" id="UP000077098">
    <property type="component" value="Unassembled WGS sequence"/>
</dbReference>
<evidence type="ECO:0000256" key="3">
    <source>
        <dbReference type="ARBA" id="ARBA00022448"/>
    </source>
</evidence>
<gene>
    <name evidence="12" type="ORF">A7J57_22155</name>
</gene>
<evidence type="ECO:0000313" key="12">
    <source>
        <dbReference type="EMBL" id="OAE48389.1"/>
    </source>
</evidence>
<keyword evidence="4" id="KW-1003">Cell membrane</keyword>
<evidence type="ECO:0000256" key="9">
    <source>
        <dbReference type="ARBA" id="ARBA00023065"/>
    </source>
</evidence>
<accession>A0A176XHB2</accession>
<keyword evidence="10" id="KW-0472">Membrane</keyword>
<keyword evidence="9" id="KW-0406">Ion transport</keyword>
<dbReference type="SMART" id="SM00382">
    <property type="entry name" value="AAA"/>
    <property type="match status" value="1"/>
</dbReference>
<keyword evidence="8" id="KW-0408">Iron</keyword>
<dbReference type="PANTHER" id="PTHR42771:SF2">
    <property type="entry name" value="IRON(3+)-HYDROXAMATE IMPORT ATP-BINDING PROTEIN FHUC"/>
    <property type="match status" value="1"/>
</dbReference>
<evidence type="ECO:0000256" key="2">
    <source>
        <dbReference type="ARBA" id="ARBA00005417"/>
    </source>
</evidence>
<comment type="caution">
    <text evidence="12">The sequence shown here is derived from an EMBL/GenBank/DDBJ whole genome shotgun (WGS) entry which is preliminary data.</text>
</comment>
<proteinExistence type="inferred from homology"/>
<evidence type="ECO:0000256" key="5">
    <source>
        <dbReference type="ARBA" id="ARBA00022496"/>
    </source>
</evidence>
<keyword evidence="7 12" id="KW-0067">ATP-binding</keyword>
<dbReference type="AlphaFoldDB" id="A0A176XHB2"/>
<name>A0A176XHB2_AGRTU</name>
<dbReference type="PANTHER" id="PTHR42771">
    <property type="entry name" value="IRON(3+)-HYDROXAMATE IMPORT ATP-BINDING PROTEIN FHUC"/>
    <property type="match status" value="1"/>
</dbReference>
<dbReference type="CDD" id="cd03214">
    <property type="entry name" value="ABC_Iron-Siderophores_B12_Hemin"/>
    <property type="match status" value="1"/>
</dbReference>
<dbReference type="GO" id="GO:0016887">
    <property type="term" value="F:ATP hydrolysis activity"/>
    <property type="evidence" value="ECO:0007669"/>
    <property type="project" value="InterPro"/>
</dbReference>
<evidence type="ECO:0000259" key="11">
    <source>
        <dbReference type="PROSITE" id="PS50893"/>
    </source>
</evidence>
<dbReference type="SUPFAM" id="SSF52540">
    <property type="entry name" value="P-loop containing nucleoside triphosphate hydrolases"/>
    <property type="match status" value="1"/>
</dbReference>
<comment type="subcellular location">
    <subcellularLocation>
        <location evidence="1">Cell membrane</location>
        <topology evidence="1">Peripheral membrane protein</topology>
    </subcellularLocation>
</comment>
<comment type="similarity">
    <text evidence="2">Belongs to the ABC transporter superfamily.</text>
</comment>
<dbReference type="InterPro" id="IPR017871">
    <property type="entry name" value="ABC_transporter-like_CS"/>
</dbReference>
<dbReference type="FunFam" id="3.40.50.300:FF:000134">
    <property type="entry name" value="Iron-enterobactin ABC transporter ATP-binding protein"/>
    <property type="match status" value="1"/>
</dbReference>
<dbReference type="InterPro" id="IPR027417">
    <property type="entry name" value="P-loop_NTPase"/>
</dbReference>
<dbReference type="Pfam" id="PF00005">
    <property type="entry name" value="ABC_tran"/>
    <property type="match status" value="1"/>
</dbReference>
<keyword evidence="3" id="KW-0813">Transport</keyword>
<evidence type="ECO:0000313" key="13">
    <source>
        <dbReference type="Proteomes" id="UP000077098"/>
    </source>
</evidence>
<protein>
    <submittedName>
        <fullName evidence="12">ABC transporter ATP-binding protein</fullName>
    </submittedName>
</protein>
<organism evidence="12 13">
    <name type="scientific">Agrobacterium tumefaciens</name>
    <dbReference type="NCBI Taxonomy" id="358"/>
    <lineage>
        <taxon>Bacteria</taxon>
        <taxon>Pseudomonadati</taxon>
        <taxon>Pseudomonadota</taxon>
        <taxon>Alphaproteobacteria</taxon>
        <taxon>Hyphomicrobiales</taxon>
        <taxon>Rhizobiaceae</taxon>
        <taxon>Rhizobium/Agrobacterium group</taxon>
        <taxon>Agrobacterium</taxon>
        <taxon>Agrobacterium tumefaciens complex</taxon>
    </lineage>
</organism>
<dbReference type="Gene3D" id="3.40.50.300">
    <property type="entry name" value="P-loop containing nucleotide triphosphate hydrolases"/>
    <property type="match status" value="1"/>
</dbReference>
<sequence>MFSISDLNVYHGTTHALRGINLNVQQNRFTALVGPNGSGKSTLLGAMAGNIRPRQGAVFLDTKDVSSYPRREFARLVSFLPQRTHTPTGISVRELLVQGRFPWRNWLGRWSNTDEEAIQRAASLCQVDTLLDRSLSALSGGQLQRAWIAMTLAQDAPIVLLDEPTTYLDVANQLSLLDLLTVLRNAGRTVVAILHDLNQAARYADELVMMRDGHIVAEGESSRVFTDGNIEKVFGVRSRMLADTVTGDMICIPSARPT</sequence>
<evidence type="ECO:0000256" key="6">
    <source>
        <dbReference type="ARBA" id="ARBA00022741"/>
    </source>
</evidence>
<keyword evidence="5" id="KW-0410">Iron transport</keyword>
<dbReference type="GO" id="GO:0005524">
    <property type="term" value="F:ATP binding"/>
    <property type="evidence" value="ECO:0007669"/>
    <property type="project" value="UniProtKB-KW"/>
</dbReference>
<evidence type="ECO:0000256" key="4">
    <source>
        <dbReference type="ARBA" id="ARBA00022475"/>
    </source>
</evidence>
<dbReference type="EMBL" id="LXPS01000006">
    <property type="protein sequence ID" value="OAE48389.1"/>
    <property type="molecule type" value="Genomic_DNA"/>
</dbReference>
<dbReference type="GO" id="GO:0005886">
    <property type="term" value="C:plasma membrane"/>
    <property type="evidence" value="ECO:0007669"/>
    <property type="project" value="UniProtKB-SubCell"/>
</dbReference>
<evidence type="ECO:0000256" key="7">
    <source>
        <dbReference type="ARBA" id="ARBA00022840"/>
    </source>
</evidence>
<feature type="domain" description="ABC transporter" evidence="11">
    <location>
        <begin position="2"/>
        <end position="237"/>
    </location>
</feature>
<dbReference type="InterPro" id="IPR003593">
    <property type="entry name" value="AAA+_ATPase"/>
</dbReference>
<dbReference type="GO" id="GO:0006826">
    <property type="term" value="P:iron ion transport"/>
    <property type="evidence" value="ECO:0007669"/>
    <property type="project" value="UniProtKB-KW"/>
</dbReference>
<keyword evidence="6" id="KW-0547">Nucleotide-binding</keyword>
<dbReference type="InterPro" id="IPR051535">
    <property type="entry name" value="Siderophore_ABC-ATPase"/>
</dbReference>